<sequence length="57" mass="6413">MKDYGRRLLVVLAITLCIGMLFLGGKGGEAKSRENFEKHLKQPVFHGTKVDKDLPKK</sequence>
<gene>
    <name evidence="1" type="ORF">SAMN04488137_1910</name>
</gene>
<evidence type="ECO:0000313" key="2">
    <source>
        <dbReference type="Proteomes" id="UP000199544"/>
    </source>
</evidence>
<proteinExistence type="predicted"/>
<evidence type="ECO:0000313" key="1">
    <source>
        <dbReference type="EMBL" id="SDM78333.1"/>
    </source>
</evidence>
<reference evidence="2" key="1">
    <citation type="submission" date="2016-10" db="EMBL/GenBank/DDBJ databases">
        <authorList>
            <person name="Varghese N."/>
            <person name="Submissions S."/>
        </authorList>
    </citation>
    <scope>NUCLEOTIDE SEQUENCE [LARGE SCALE GENOMIC DNA]</scope>
    <source>
        <strain evidence="2">CGMCC 1.6854</strain>
    </source>
</reference>
<name>A0A1G9W208_9BACL</name>
<dbReference type="STRING" id="459525.SAMN04488137_1910"/>
<dbReference type="Proteomes" id="UP000199544">
    <property type="component" value="Unassembled WGS sequence"/>
</dbReference>
<organism evidence="1 2">
    <name type="scientific">Fictibacillus solisalsi</name>
    <dbReference type="NCBI Taxonomy" id="459525"/>
    <lineage>
        <taxon>Bacteria</taxon>
        <taxon>Bacillati</taxon>
        <taxon>Bacillota</taxon>
        <taxon>Bacilli</taxon>
        <taxon>Bacillales</taxon>
        <taxon>Fictibacillaceae</taxon>
        <taxon>Fictibacillus</taxon>
    </lineage>
</organism>
<keyword evidence="2" id="KW-1185">Reference proteome</keyword>
<dbReference type="AlphaFoldDB" id="A0A1G9W208"/>
<dbReference type="RefSeq" id="WP_170834282.1">
    <property type="nucleotide sequence ID" value="NZ_FNHW01000001.1"/>
</dbReference>
<protein>
    <submittedName>
        <fullName evidence="1">Uncharacterized protein</fullName>
    </submittedName>
</protein>
<accession>A0A1G9W208</accession>
<dbReference type="EMBL" id="FNHW01000001">
    <property type="protein sequence ID" value="SDM78333.1"/>
    <property type="molecule type" value="Genomic_DNA"/>
</dbReference>